<dbReference type="InterPro" id="IPR013102">
    <property type="entry name" value="PYNP_C"/>
</dbReference>
<comment type="catalytic activity">
    <reaction evidence="10">
        <text>uridine + phosphate = alpha-D-ribose 1-phosphate + uracil</text>
        <dbReference type="Rhea" id="RHEA:24388"/>
        <dbReference type="ChEBI" id="CHEBI:16704"/>
        <dbReference type="ChEBI" id="CHEBI:17568"/>
        <dbReference type="ChEBI" id="CHEBI:43474"/>
        <dbReference type="ChEBI" id="CHEBI:57720"/>
        <dbReference type="EC" id="2.4.2.2"/>
    </reaction>
</comment>
<evidence type="ECO:0000256" key="8">
    <source>
        <dbReference type="ARBA" id="ARBA00022676"/>
    </source>
</evidence>
<dbReference type="SMART" id="SM00941">
    <property type="entry name" value="PYNP_C"/>
    <property type="match status" value="1"/>
</dbReference>
<dbReference type="SUPFAM" id="SSF52418">
    <property type="entry name" value="Nucleoside phosphorylase/phosphoribosyltransferase catalytic domain"/>
    <property type="match status" value="1"/>
</dbReference>
<evidence type="ECO:0000256" key="10">
    <source>
        <dbReference type="ARBA" id="ARBA00048453"/>
    </source>
</evidence>
<evidence type="ECO:0000256" key="5">
    <source>
        <dbReference type="ARBA" id="ARBA00011738"/>
    </source>
</evidence>
<keyword evidence="15" id="KW-1185">Reference proteome</keyword>
<dbReference type="InterPro" id="IPR036566">
    <property type="entry name" value="PYNP-like_C_sf"/>
</dbReference>
<dbReference type="InterPro" id="IPR017872">
    <property type="entry name" value="Pyrmidine_PPase_CS"/>
</dbReference>
<dbReference type="SUPFAM" id="SSF54680">
    <property type="entry name" value="Pyrimidine nucleoside phosphorylase C-terminal domain"/>
    <property type="match status" value="1"/>
</dbReference>
<evidence type="ECO:0000256" key="9">
    <source>
        <dbReference type="ARBA" id="ARBA00022679"/>
    </source>
</evidence>
<keyword evidence="12" id="KW-0175">Coiled coil</keyword>
<dbReference type="Gene3D" id="3.40.1030.10">
    <property type="entry name" value="Nucleoside phosphorylase/phosphoribosyltransferase catalytic domain"/>
    <property type="match status" value="1"/>
</dbReference>
<evidence type="ECO:0000256" key="2">
    <source>
        <dbReference type="ARBA" id="ARBA00001958"/>
    </source>
</evidence>
<dbReference type="PANTHER" id="PTHR10515">
    <property type="entry name" value="THYMIDINE PHOSPHORYLASE"/>
    <property type="match status" value="1"/>
</dbReference>
<protein>
    <recommendedName>
        <fullName evidence="7">Pyrimidine-nucleoside phosphorylase</fullName>
        <ecNumber evidence="6">2.4.2.2</ecNumber>
    </recommendedName>
</protein>
<dbReference type="PIRSF" id="PIRSF000478">
    <property type="entry name" value="TP_PyNP"/>
    <property type="match status" value="1"/>
</dbReference>
<keyword evidence="9 14" id="KW-0808">Transferase</keyword>
<evidence type="ECO:0000256" key="6">
    <source>
        <dbReference type="ARBA" id="ARBA00011889"/>
    </source>
</evidence>
<dbReference type="InterPro" id="IPR018090">
    <property type="entry name" value="Pyrmidine_PPas_bac/euk"/>
</dbReference>
<comment type="subunit">
    <text evidence="5">Homodimer.</text>
</comment>
<comment type="catalytic activity">
    <reaction evidence="11">
        <text>thymidine + phosphate = 2-deoxy-alpha-D-ribose 1-phosphate + thymine</text>
        <dbReference type="Rhea" id="RHEA:16037"/>
        <dbReference type="ChEBI" id="CHEBI:17748"/>
        <dbReference type="ChEBI" id="CHEBI:17821"/>
        <dbReference type="ChEBI" id="CHEBI:43474"/>
        <dbReference type="ChEBI" id="CHEBI:57259"/>
        <dbReference type="EC" id="2.4.2.2"/>
    </reaction>
</comment>
<dbReference type="InterPro" id="IPR000053">
    <property type="entry name" value="Thymidine/pyrmidine_PPase"/>
</dbReference>
<evidence type="ECO:0000256" key="1">
    <source>
        <dbReference type="ARBA" id="ARBA00001066"/>
    </source>
</evidence>
<dbReference type="Pfam" id="PF00591">
    <property type="entry name" value="Glycos_transf_3"/>
    <property type="match status" value="1"/>
</dbReference>
<dbReference type="InterPro" id="IPR000312">
    <property type="entry name" value="Glycosyl_Trfase_fam3"/>
</dbReference>
<dbReference type="PROSITE" id="PS00647">
    <property type="entry name" value="THYMID_PHOSPHORYLASE"/>
    <property type="match status" value="1"/>
</dbReference>
<dbReference type="InterPro" id="IPR036320">
    <property type="entry name" value="Glycosyl_Trfase_fam3_N_dom_sf"/>
</dbReference>
<keyword evidence="8 14" id="KW-0328">Glycosyltransferase</keyword>
<proteinExistence type="inferred from homology"/>
<dbReference type="Proteomes" id="UP001646157">
    <property type="component" value="Unassembled WGS sequence"/>
</dbReference>
<organism evidence="14 15">
    <name type="scientific">Rossellomorea pakistanensis</name>
    <dbReference type="NCBI Taxonomy" id="992288"/>
    <lineage>
        <taxon>Bacteria</taxon>
        <taxon>Bacillati</taxon>
        <taxon>Bacillota</taxon>
        <taxon>Bacilli</taxon>
        <taxon>Bacillales</taxon>
        <taxon>Bacillaceae</taxon>
        <taxon>Rossellomorea</taxon>
    </lineage>
</organism>
<evidence type="ECO:0000256" key="4">
    <source>
        <dbReference type="ARBA" id="ARBA00006915"/>
    </source>
</evidence>
<evidence type="ECO:0000256" key="12">
    <source>
        <dbReference type="SAM" id="Coils"/>
    </source>
</evidence>
<dbReference type="NCBIfam" id="NF004490">
    <property type="entry name" value="PRK05820.1"/>
    <property type="match status" value="1"/>
</dbReference>
<dbReference type="SUPFAM" id="SSF47648">
    <property type="entry name" value="Nucleoside phosphorylase/phosphoribosyltransferase N-terminal domain"/>
    <property type="match status" value="1"/>
</dbReference>
<dbReference type="NCBIfam" id="NF004747">
    <property type="entry name" value="PRK06078.1"/>
    <property type="match status" value="1"/>
</dbReference>
<feature type="domain" description="Pyrimidine nucleoside phosphorylase C-terminal" evidence="13">
    <location>
        <begin position="345"/>
        <end position="418"/>
    </location>
</feature>
<dbReference type="Pfam" id="PF02885">
    <property type="entry name" value="Glycos_trans_3N"/>
    <property type="match status" value="1"/>
</dbReference>
<evidence type="ECO:0000313" key="15">
    <source>
        <dbReference type="Proteomes" id="UP001646157"/>
    </source>
</evidence>
<dbReference type="EMBL" id="JAFBDZ010000001">
    <property type="protein sequence ID" value="MBM7584419.1"/>
    <property type="molecule type" value="Genomic_DNA"/>
</dbReference>
<dbReference type="EC" id="2.4.2.2" evidence="6"/>
<dbReference type="InterPro" id="IPR017459">
    <property type="entry name" value="Glycosyl_Trfase_fam3_N_dom"/>
</dbReference>
<dbReference type="PANTHER" id="PTHR10515:SF0">
    <property type="entry name" value="THYMIDINE PHOSPHORYLASE"/>
    <property type="match status" value="1"/>
</dbReference>
<comment type="catalytic activity">
    <reaction evidence="1">
        <text>2'-deoxyuridine + phosphate = 2-deoxy-alpha-D-ribose 1-phosphate + uracil</text>
        <dbReference type="Rhea" id="RHEA:22824"/>
        <dbReference type="ChEBI" id="CHEBI:16450"/>
        <dbReference type="ChEBI" id="CHEBI:17568"/>
        <dbReference type="ChEBI" id="CHEBI:43474"/>
        <dbReference type="ChEBI" id="CHEBI:57259"/>
        <dbReference type="EC" id="2.4.2.2"/>
    </reaction>
</comment>
<evidence type="ECO:0000259" key="13">
    <source>
        <dbReference type="SMART" id="SM00941"/>
    </source>
</evidence>
<dbReference type="RefSeq" id="WP_205168579.1">
    <property type="nucleotide sequence ID" value="NZ_JAFBDZ010000001.1"/>
</dbReference>
<accession>A0ABS2N9I3</accession>
<comment type="cofactor">
    <cofactor evidence="2">
        <name>K(+)</name>
        <dbReference type="ChEBI" id="CHEBI:29103"/>
    </cofactor>
</comment>
<sequence>MRMVDLIEKKRDGKELNTEEIQYIINGYTDGSIPDYQVSALTMAIFFQGMTEKERADLTMAMVESGDQIDLTAIEGIKVDKHSTGGVGDTTTLVLGPLVAAVGVPVAKMSGRGLGHTGGTIDKLEAVPGFHVEIENEEFIRLVNENKLAVIGQSGNLTPADKKLYSLRDVTATVNSIPLIASSIMSKKIAAGADAIVLDVKTGAGAFMKSLDDSKALAQAMVNIGNNVGRKTMAVISDMSQPLGFAIGNALEVKEAIDTLRGEGPKDLTDLCLALGSHMVYLANKASTLEEARQKLEEAIKNGSALKSFKTFLQSQGGDASVVDDPDTLPKAKYVVELPAKEEGYVSEIVADAVGTAAMWLGAGRATKESQIDLAVGLELRKKMGDFVKQGESLVTIHSNQEDIEKVKEKLYESISLSKENVVAPTLIHGEITE</sequence>
<comment type="function">
    <text evidence="3">Catalyzes phosphorolysis of the pyrimidine nucleosides uridine, thymidine and 2'-deoxyuridine with the formation of the corresponding pyrimidine base and ribose-1-phosphate.</text>
</comment>
<dbReference type="NCBIfam" id="TIGR02644">
    <property type="entry name" value="Y_phosphoryl"/>
    <property type="match status" value="1"/>
</dbReference>
<comment type="caution">
    <text evidence="14">The sequence shown here is derived from an EMBL/GenBank/DDBJ whole genome shotgun (WGS) entry which is preliminary data.</text>
</comment>
<dbReference type="Pfam" id="PF07831">
    <property type="entry name" value="PYNP_C"/>
    <property type="match status" value="1"/>
</dbReference>
<dbReference type="InterPro" id="IPR035902">
    <property type="entry name" value="Nuc_phospho_transferase"/>
</dbReference>
<dbReference type="Gene3D" id="1.20.970.10">
    <property type="entry name" value="Transferase, Pyrimidine Nucleoside Phosphorylase, Chain C"/>
    <property type="match status" value="1"/>
</dbReference>
<gene>
    <name evidence="14" type="ORF">JOC86_000956</name>
</gene>
<evidence type="ECO:0000256" key="3">
    <source>
        <dbReference type="ARBA" id="ARBA00003877"/>
    </source>
</evidence>
<dbReference type="Gene3D" id="3.90.1170.30">
    <property type="entry name" value="Pyrimidine nucleoside phosphorylase-like, C-terminal domain"/>
    <property type="match status" value="1"/>
</dbReference>
<evidence type="ECO:0000256" key="11">
    <source>
        <dbReference type="ARBA" id="ARBA00048525"/>
    </source>
</evidence>
<feature type="coiled-coil region" evidence="12">
    <location>
        <begin position="279"/>
        <end position="306"/>
    </location>
</feature>
<name>A0ABS2N9I3_9BACI</name>
<dbReference type="GO" id="GO:0016154">
    <property type="term" value="F:pyrimidine-nucleoside phosphorylase activity"/>
    <property type="evidence" value="ECO:0007669"/>
    <property type="project" value="UniProtKB-EC"/>
</dbReference>
<evidence type="ECO:0000313" key="14">
    <source>
        <dbReference type="EMBL" id="MBM7584419.1"/>
    </source>
</evidence>
<comment type="similarity">
    <text evidence="4">Belongs to the thymidine/pyrimidine-nucleoside phosphorylase family.</text>
</comment>
<reference evidence="14 15" key="1">
    <citation type="submission" date="2021-01" db="EMBL/GenBank/DDBJ databases">
        <title>Genomic Encyclopedia of Type Strains, Phase IV (KMG-IV): sequencing the most valuable type-strain genomes for metagenomic binning, comparative biology and taxonomic classification.</title>
        <authorList>
            <person name="Goeker M."/>
        </authorList>
    </citation>
    <scope>NUCLEOTIDE SEQUENCE [LARGE SCALE GENOMIC DNA]</scope>
    <source>
        <strain evidence="14 15">DSM 24834</strain>
    </source>
</reference>
<evidence type="ECO:0000256" key="7">
    <source>
        <dbReference type="ARBA" id="ARBA00014680"/>
    </source>
</evidence>